<evidence type="ECO:0000313" key="1">
    <source>
        <dbReference type="EMBL" id="DAF88728.1"/>
    </source>
</evidence>
<accession>A0A8S5U2P7</accession>
<organism evidence="1">
    <name type="scientific">Podoviridae sp. ctjUd6</name>
    <dbReference type="NCBI Taxonomy" id="2825270"/>
    <lineage>
        <taxon>Viruses</taxon>
        <taxon>Duplodnaviria</taxon>
        <taxon>Heunggongvirae</taxon>
        <taxon>Uroviricota</taxon>
        <taxon>Caudoviricetes</taxon>
    </lineage>
</organism>
<dbReference type="Pfam" id="PF25622">
    <property type="entry name" value="Phi29_MCP"/>
    <property type="match status" value="1"/>
</dbReference>
<protein>
    <submittedName>
        <fullName evidence="1">Head protein</fullName>
    </submittedName>
</protein>
<proteinExistence type="predicted"/>
<name>A0A8S5U2P7_9CAUD</name>
<reference evidence="1" key="1">
    <citation type="journal article" date="2021" name="Proc. Natl. Acad. Sci. U.S.A.">
        <title>A Catalog of Tens of Thousands of Viruses from Human Metagenomes Reveals Hidden Associations with Chronic Diseases.</title>
        <authorList>
            <person name="Tisza M.J."/>
            <person name="Buck C.B."/>
        </authorList>
    </citation>
    <scope>NUCLEOTIDE SEQUENCE</scope>
    <source>
        <strain evidence="1">CtjUd6</strain>
    </source>
</reference>
<dbReference type="EMBL" id="BK015993">
    <property type="protein sequence ID" value="DAF88728.1"/>
    <property type="molecule type" value="Genomic_DNA"/>
</dbReference>
<sequence length="461" mass="51592">MSVPKYQGATNAQIINTLRANGSFDFQRRIPEATQSNFVELGKNILRDPVIRNEFATNLVNVVCKIYIDGARPWLNKLSEFKRDTLEYGGKIEDIYVGLIEAEHWYNNREYATEIFRRRLPRIESMYFHTNREDMYQISISESMMRRAMLSSSGLGDLVSQIMQAPVTSDNWDEFLLMASLFREHYANGGFKKIHVPDVTAPTAGEAEAKKLLKAIRTVADKLVYLSEKYNPLNLPTWSNTEDMILFLTPEAAATIDVDAFAAMFNPEKGRIDYRVIKVPSDYLGIPGMQAIIVDKKFFVCGDVLYENRSFANPMGLYENFWLHHHEIIGASLFANAVLFTSEEVTTATIDHGKITEITAITVTDIAEKTVTKVAPGFLYLLNAAATRTGGTDDDQHGILWEVAGNTDPRTVVTQDGMLFIGAEEEAKKLSVTAKAAADPKVTFSADVALDTDAGKVKWPK</sequence>